<name>A0A9X8EKK8_PSEPU</name>
<dbReference type="AlphaFoldDB" id="A0A9X8EKK8"/>
<proteinExistence type="predicted"/>
<organism evidence="2 3">
    <name type="scientific">Pseudomonas putida</name>
    <name type="common">Arthrobacter siderocapsulatus</name>
    <dbReference type="NCBI Taxonomy" id="303"/>
    <lineage>
        <taxon>Bacteria</taxon>
        <taxon>Pseudomonadati</taxon>
        <taxon>Pseudomonadota</taxon>
        <taxon>Gammaproteobacteria</taxon>
        <taxon>Pseudomonadales</taxon>
        <taxon>Pseudomonadaceae</taxon>
        <taxon>Pseudomonas</taxon>
    </lineage>
</organism>
<accession>A0A9X8EKK8</accession>
<dbReference type="Proteomes" id="UP000269115">
    <property type="component" value="Unassembled WGS sequence"/>
</dbReference>
<evidence type="ECO:0000313" key="3">
    <source>
        <dbReference type="Proteomes" id="UP000269115"/>
    </source>
</evidence>
<evidence type="ECO:0000313" key="2">
    <source>
        <dbReference type="EMBL" id="ROQ53668.1"/>
    </source>
</evidence>
<gene>
    <name evidence="2" type="ORF">EDF85_1432</name>
</gene>
<protein>
    <recommendedName>
        <fullName evidence="1">AbiTii domain-containing protein</fullName>
    </recommendedName>
</protein>
<evidence type="ECO:0000259" key="1">
    <source>
        <dbReference type="Pfam" id="PF18864"/>
    </source>
</evidence>
<reference evidence="2 3" key="1">
    <citation type="submission" date="2018-11" db="EMBL/GenBank/DDBJ databases">
        <title>Genomic analyses of the natural microbiome of Caenorhabditis elegans.</title>
        <authorList>
            <person name="Samuel B."/>
        </authorList>
    </citation>
    <scope>NUCLEOTIDE SEQUENCE [LARGE SCALE GENOMIC DNA]</scope>
    <source>
        <strain evidence="2 3">BIGb0473</strain>
    </source>
</reference>
<dbReference type="InterPro" id="IPR041304">
    <property type="entry name" value="AbiTii"/>
</dbReference>
<dbReference type="EMBL" id="RJUR01000011">
    <property type="protein sequence ID" value="ROQ53668.1"/>
    <property type="molecule type" value="Genomic_DNA"/>
</dbReference>
<dbReference type="RefSeq" id="WP_221181555.1">
    <property type="nucleotide sequence ID" value="NZ_RJUR01000011.1"/>
</dbReference>
<feature type="domain" description="AbiTii" evidence="1">
    <location>
        <begin position="4"/>
        <end position="182"/>
    </location>
</feature>
<dbReference type="Pfam" id="PF18864">
    <property type="entry name" value="AbiTii"/>
    <property type="match status" value="1"/>
</dbReference>
<sequence length="290" mass="31139">MPALVTELVNDAMRAEISVSNLLRRTLVTASRLGLPDLVNWLNSELSGYTSAPVPDYREVRGVPMCESELGGWMPLEVRSPQANALFSKRLIFTSIPELERLVVSGASMLVFFSPEFEAKLRRDMNPPTRPAVEVQASQLFGLIEQVRSRILQWALDLESKGVLGEGLSFTTEERQIVAAQHYHFGDVTGSQIQIGSSGSSQSITQADSSAALSGLIRLLNDALASNEIRGEEAAELAAELATLEAQAGSPKPKPSIIKETALSIRRVLEGIAGGALATAAAPFIQALLS</sequence>
<comment type="caution">
    <text evidence="2">The sequence shown here is derived from an EMBL/GenBank/DDBJ whole genome shotgun (WGS) entry which is preliminary data.</text>
</comment>